<reference evidence="4" key="1">
    <citation type="journal article" date="2019" name="Int. J. Syst. Evol. Microbiol.">
        <title>The Global Catalogue of Microorganisms (GCM) 10K type strain sequencing project: providing services to taxonomists for standard genome sequencing and annotation.</title>
        <authorList>
            <consortium name="The Broad Institute Genomics Platform"/>
            <consortium name="The Broad Institute Genome Sequencing Center for Infectious Disease"/>
            <person name="Wu L."/>
            <person name="Ma J."/>
        </authorList>
    </citation>
    <scope>NUCLEOTIDE SEQUENCE [LARGE SCALE GENOMIC DNA]</scope>
    <source>
        <strain evidence="4">JCM 1490</strain>
    </source>
</reference>
<name>A0ABW2Q262_9MICO</name>
<dbReference type="Proteomes" id="UP001596455">
    <property type="component" value="Unassembled WGS sequence"/>
</dbReference>
<evidence type="ECO:0000256" key="1">
    <source>
        <dbReference type="SAM" id="MobiDB-lite"/>
    </source>
</evidence>
<keyword evidence="2" id="KW-1133">Transmembrane helix</keyword>
<comment type="caution">
    <text evidence="3">The sequence shown here is derived from an EMBL/GenBank/DDBJ whole genome shotgun (WGS) entry which is preliminary data.</text>
</comment>
<feature type="transmembrane region" description="Helical" evidence="2">
    <location>
        <begin position="25"/>
        <end position="45"/>
    </location>
</feature>
<keyword evidence="4" id="KW-1185">Reference proteome</keyword>
<feature type="region of interest" description="Disordered" evidence="1">
    <location>
        <begin position="1"/>
        <end position="20"/>
    </location>
</feature>
<organism evidence="3 4">
    <name type="scientific">Georgenia alba</name>
    <dbReference type="NCBI Taxonomy" id="2233858"/>
    <lineage>
        <taxon>Bacteria</taxon>
        <taxon>Bacillati</taxon>
        <taxon>Actinomycetota</taxon>
        <taxon>Actinomycetes</taxon>
        <taxon>Micrococcales</taxon>
        <taxon>Bogoriellaceae</taxon>
        <taxon>Georgenia</taxon>
    </lineage>
</organism>
<sequence length="366" mass="39341">MTEVKDAGAPTAPERTGRGSGKGRGLLVVLVVAALVAVGVAVWTLRPSPTDGARDVVVEYLDAIAVGDAARANGLMDPEYDPIELGSAMPAVRDGRTNEAMAGAETITDPTVSEGRERSDGEFAFDVTYRLDGERHESTLTVHDTGEDLMLTRGLAQTYQIWGRSEQISTGDRGLFGPWAFTVGEAEVEPLPEDSDEINTVLALYPGVYDIAPTGGDLLRGVPGTFTAAGVDPVWDEERVVLTFEPTERFEEEFTELATADLEECLHRTRLLCTGIYVSGARDGEERTVHEPVAWSIVDPPVRTDGWCDATATVRAEFDATGPDGRRTAQSEEIPVEGLLACQFESADSMSIGDHLGNTAWTSPPR</sequence>
<protein>
    <submittedName>
        <fullName evidence="3">Uncharacterized protein</fullName>
    </submittedName>
</protein>
<proteinExistence type="predicted"/>
<dbReference type="RefSeq" id="WP_382390215.1">
    <property type="nucleotide sequence ID" value="NZ_JBHTCQ010000001.1"/>
</dbReference>
<evidence type="ECO:0000313" key="4">
    <source>
        <dbReference type="Proteomes" id="UP001596455"/>
    </source>
</evidence>
<gene>
    <name evidence="3" type="ORF">ACFQQL_00655</name>
</gene>
<evidence type="ECO:0000256" key="2">
    <source>
        <dbReference type="SAM" id="Phobius"/>
    </source>
</evidence>
<keyword evidence="2" id="KW-0812">Transmembrane</keyword>
<keyword evidence="2" id="KW-0472">Membrane</keyword>
<evidence type="ECO:0000313" key="3">
    <source>
        <dbReference type="EMBL" id="MFC7403599.1"/>
    </source>
</evidence>
<dbReference type="EMBL" id="JBHTCQ010000001">
    <property type="protein sequence ID" value="MFC7403599.1"/>
    <property type="molecule type" value="Genomic_DNA"/>
</dbReference>
<accession>A0ABW2Q262</accession>